<dbReference type="InterPro" id="IPR002575">
    <property type="entry name" value="Aminoglycoside_PTrfase"/>
</dbReference>
<accession>A0A3P3ZP83</accession>
<dbReference type="InterPro" id="IPR011009">
    <property type="entry name" value="Kinase-like_dom_sf"/>
</dbReference>
<evidence type="ECO:0000256" key="2">
    <source>
        <dbReference type="ARBA" id="ARBA00022840"/>
    </source>
</evidence>
<keyword evidence="2" id="KW-0067">ATP-binding</keyword>
<dbReference type="PANTHER" id="PTHR33540">
    <property type="entry name" value="TRNA THREONYLCARBAMOYLADENOSINE BIOSYNTHESIS PROTEIN TSAE"/>
    <property type="match status" value="1"/>
</dbReference>
<dbReference type="GO" id="GO:0005524">
    <property type="term" value="F:ATP binding"/>
    <property type="evidence" value="ECO:0007669"/>
    <property type="project" value="UniProtKB-KW"/>
</dbReference>
<feature type="domain" description="Aminoglycoside phosphotransferase" evidence="3">
    <location>
        <begin position="21"/>
        <end position="249"/>
    </location>
</feature>
<evidence type="ECO:0000259" key="3">
    <source>
        <dbReference type="Pfam" id="PF01636"/>
    </source>
</evidence>
<dbReference type="AlphaFoldDB" id="A0A3P3ZP83"/>
<dbReference type="GO" id="GO:0016301">
    <property type="term" value="F:kinase activity"/>
    <property type="evidence" value="ECO:0007669"/>
    <property type="project" value="UniProtKB-KW"/>
</dbReference>
<protein>
    <submittedName>
        <fullName evidence="4">N-acetylmuramate/N-acetylglucosamine kinase</fullName>
        <ecNumber evidence="4">2.7.1.221</ecNumber>
    </submittedName>
</protein>
<reference evidence="4" key="1">
    <citation type="submission" date="2018-10" db="EMBL/GenBank/DDBJ databases">
        <authorList>
            <person name="Plewniak F."/>
        </authorList>
    </citation>
    <scope>NUCLEOTIDE SEQUENCE</scope>
</reference>
<keyword evidence="4" id="KW-0418">Kinase</keyword>
<evidence type="ECO:0000313" key="4">
    <source>
        <dbReference type="EMBL" id="VAY88584.1"/>
    </source>
</evidence>
<keyword evidence="1" id="KW-0547">Nucleotide-binding</keyword>
<dbReference type="Pfam" id="PF01636">
    <property type="entry name" value="APH"/>
    <property type="match status" value="1"/>
</dbReference>
<evidence type="ECO:0000256" key="1">
    <source>
        <dbReference type="ARBA" id="ARBA00022741"/>
    </source>
</evidence>
<proteinExistence type="predicted"/>
<dbReference type="SUPFAM" id="SSF56112">
    <property type="entry name" value="Protein kinase-like (PK-like)"/>
    <property type="match status" value="1"/>
</dbReference>
<dbReference type="EMBL" id="UOYP01000258">
    <property type="protein sequence ID" value="VAY88584.1"/>
    <property type="molecule type" value="Genomic_DNA"/>
</dbReference>
<dbReference type="Gene3D" id="3.30.200.20">
    <property type="entry name" value="Phosphorylase Kinase, domain 1"/>
    <property type="match status" value="1"/>
</dbReference>
<organism evidence="4">
    <name type="scientific">mine drainage metagenome</name>
    <dbReference type="NCBI Taxonomy" id="410659"/>
    <lineage>
        <taxon>unclassified sequences</taxon>
        <taxon>metagenomes</taxon>
        <taxon>ecological metagenomes</taxon>
    </lineage>
</organism>
<name>A0A3P3ZP83_9ZZZZ</name>
<dbReference type="EC" id="2.7.1.221" evidence="4"/>
<gene>
    <name evidence="4" type="primary">amgK</name>
    <name evidence="4" type="ORF">CARN8_3300002</name>
</gene>
<sequence>MRRQALHQWLTPFYPVPFEAIRPASSDASFRRYYRVMTPEGSRILMDAPPDKEDCHSFVRISRLFAEAGVHVPRIFAWEEKLGFMMLEDFGETSYLSALQTDGGQGLSADTLYGNALEALVRIQLASGDGVLPLYERPLLLREIHLFPEWYVQKHLGVVWTTQERATFEAVVQGLLDAIEGQAQVWVHRDYHSRNLMVATPDPGVLDFQDAVQGPVTYDAVSLLKDAYIHWEEAQVLDWLVRYWERARAAGIPVGKDFGAFYQDFEWMGVQRHLKVLGIFARLAQRDGKTGYLADMPRVEKYLMTACRRYKTLQPLVPLLERLWQTPSRTGYTF</sequence>
<keyword evidence="4" id="KW-0808">Transferase</keyword>
<dbReference type="PANTHER" id="PTHR33540:SF1">
    <property type="entry name" value="N-ACETYLMURAMATE_N-ACETYLGLUCOSAMINE KINASE"/>
    <property type="match status" value="1"/>
</dbReference>
<dbReference type="Gene3D" id="3.90.1200.10">
    <property type="match status" value="1"/>
</dbReference>